<keyword evidence="2 4" id="KW-0238">DNA-binding</keyword>
<dbReference type="InterPro" id="IPR041478">
    <property type="entry name" value="TetR_C_27"/>
</dbReference>
<dbReference type="KEGG" id="haa:A5892_06760"/>
<dbReference type="GO" id="GO:0003700">
    <property type="term" value="F:DNA-binding transcription factor activity"/>
    <property type="evidence" value="ECO:0007669"/>
    <property type="project" value="TreeGrafter"/>
</dbReference>
<dbReference type="PROSITE" id="PS50977">
    <property type="entry name" value="HTH_TETR_2"/>
    <property type="match status" value="1"/>
</dbReference>
<accession>A0A172YD66</accession>
<dbReference type="RefSeq" id="WP_064122155.1">
    <property type="nucleotide sequence ID" value="NZ_CP015243.1"/>
</dbReference>
<gene>
    <name evidence="6" type="ORF">A5892_06760</name>
</gene>
<dbReference type="PANTHER" id="PTHR30055:SF151">
    <property type="entry name" value="TRANSCRIPTIONAL REGULATORY PROTEIN"/>
    <property type="match status" value="1"/>
</dbReference>
<evidence type="ECO:0000313" key="7">
    <source>
        <dbReference type="Proteomes" id="UP000077875"/>
    </source>
</evidence>
<evidence type="ECO:0000256" key="2">
    <source>
        <dbReference type="ARBA" id="ARBA00023125"/>
    </source>
</evidence>
<dbReference type="InterPro" id="IPR036271">
    <property type="entry name" value="Tet_transcr_reg_TetR-rel_C_sf"/>
</dbReference>
<dbReference type="Pfam" id="PF00440">
    <property type="entry name" value="TetR_N"/>
    <property type="match status" value="1"/>
</dbReference>
<reference evidence="6 7" key="1">
    <citation type="submission" date="2016-04" db="EMBL/GenBank/DDBJ databases">
        <title>Complete Genome Sequence of Halotalea alkalilenta IHB B 13600.</title>
        <authorList>
            <person name="Swarnkar M.K."/>
            <person name="Sharma A."/>
            <person name="Kaushal K."/>
            <person name="Soni R."/>
            <person name="Rana S."/>
            <person name="Singh A.K."/>
            <person name="Gulati A."/>
        </authorList>
    </citation>
    <scope>NUCLEOTIDE SEQUENCE [LARGE SCALE GENOMIC DNA]</scope>
    <source>
        <strain evidence="6 7">IHB B 13600</strain>
    </source>
</reference>
<dbReference type="EMBL" id="CP015243">
    <property type="protein sequence ID" value="ANF57201.1"/>
    <property type="molecule type" value="Genomic_DNA"/>
</dbReference>
<keyword evidence="7" id="KW-1185">Reference proteome</keyword>
<dbReference type="InterPro" id="IPR001647">
    <property type="entry name" value="HTH_TetR"/>
</dbReference>
<name>A0A172YD66_9GAMM</name>
<feature type="DNA-binding region" description="H-T-H motif" evidence="4">
    <location>
        <begin position="27"/>
        <end position="46"/>
    </location>
</feature>
<dbReference type="Pfam" id="PF17935">
    <property type="entry name" value="TetR_C_27"/>
    <property type="match status" value="1"/>
</dbReference>
<dbReference type="Gene3D" id="1.10.357.10">
    <property type="entry name" value="Tetracycline Repressor, domain 2"/>
    <property type="match status" value="1"/>
</dbReference>
<evidence type="ECO:0000259" key="5">
    <source>
        <dbReference type="PROSITE" id="PS50977"/>
    </source>
</evidence>
<keyword evidence="3" id="KW-0804">Transcription</keyword>
<dbReference type="AlphaFoldDB" id="A0A172YD66"/>
<dbReference type="SUPFAM" id="SSF48498">
    <property type="entry name" value="Tetracyclin repressor-like, C-terminal domain"/>
    <property type="match status" value="1"/>
</dbReference>
<organism evidence="6 7">
    <name type="scientific">Halotalea alkalilenta</name>
    <dbReference type="NCBI Taxonomy" id="376489"/>
    <lineage>
        <taxon>Bacteria</taxon>
        <taxon>Pseudomonadati</taxon>
        <taxon>Pseudomonadota</taxon>
        <taxon>Gammaproteobacteria</taxon>
        <taxon>Oceanospirillales</taxon>
        <taxon>Halomonadaceae</taxon>
        <taxon>Halotalea</taxon>
    </lineage>
</organism>
<protein>
    <recommendedName>
        <fullName evidence="5">HTH tetR-type domain-containing protein</fullName>
    </recommendedName>
</protein>
<dbReference type="GO" id="GO:0000976">
    <property type="term" value="F:transcription cis-regulatory region binding"/>
    <property type="evidence" value="ECO:0007669"/>
    <property type="project" value="TreeGrafter"/>
</dbReference>
<keyword evidence="1" id="KW-0805">Transcription regulation</keyword>
<sequence length="195" mass="21263">MNAGEMRARILDAAEALLRQHGPDKLTVIDVASALNMSHGNVYRHFSSKAALRAAVVKTWLDRVAEETGSIADKDAPADIRLEDWLKGLAKIKQRKVTEDAAILAASARIGKEAPQLEREHSKRLISQVERILQDGLEEGTLPGAHDPTSAARAILNATFRYHHPDLVANGGPPDQQTAELNDVVTLMIKGLKRS</sequence>
<dbReference type="InterPro" id="IPR009057">
    <property type="entry name" value="Homeodomain-like_sf"/>
</dbReference>
<evidence type="ECO:0000256" key="4">
    <source>
        <dbReference type="PROSITE-ProRule" id="PRU00335"/>
    </source>
</evidence>
<evidence type="ECO:0000256" key="3">
    <source>
        <dbReference type="ARBA" id="ARBA00023163"/>
    </source>
</evidence>
<evidence type="ECO:0000313" key="6">
    <source>
        <dbReference type="EMBL" id="ANF57201.1"/>
    </source>
</evidence>
<dbReference type="SUPFAM" id="SSF46689">
    <property type="entry name" value="Homeodomain-like"/>
    <property type="match status" value="1"/>
</dbReference>
<dbReference type="PRINTS" id="PR00455">
    <property type="entry name" value="HTHTETR"/>
</dbReference>
<feature type="domain" description="HTH tetR-type" evidence="5">
    <location>
        <begin position="4"/>
        <end position="64"/>
    </location>
</feature>
<dbReference type="InterPro" id="IPR050109">
    <property type="entry name" value="HTH-type_TetR-like_transc_reg"/>
</dbReference>
<proteinExistence type="predicted"/>
<evidence type="ECO:0000256" key="1">
    <source>
        <dbReference type="ARBA" id="ARBA00023015"/>
    </source>
</evidence>
<dbReference type="STRING" id="376489.A5892_06760"/>
<dbReference type="PANTHER" id="PTHR30055">
    <property type="entry name" value="HTH-TYPE TRANSCRIPTIONAL REGULATOR RUTR"/>
    <property type="match status" value="1"/>
</dbReference>
<dbReference type="Proteomes" id="UP000077875">
    <property type="component" value="Chromosome"/>
</dbReference>